<feature type="domain" description="Glycine zipper" evidence="2">
    <location>
        <begin position="33"/>
        <end position="75"/>
    </location>
</feature>
<evidence type="ECO:0000313" key="3">
    <source>
        <dbReference type="EMBL" id="GGF65338.1"/>
    </source>
</evidence>
<dbReference type="EMBL" id="BMCT01000003">
    <property type="protein sequence ID" value="GGF65338.1"/>
    <property type="molecule type" value="Genomic_DNA"/>
</dbReference>
<protein>
    <recommendedName>
        <fullName evidence="2">Glycine zipper domain-containing protein</fullName>
    </recommendedName>
</protein>
<reference evidence="3" key="1">
    <citation type="journal article" date="2014" name="Int. J. Syst. Evol. Microbiol.">
        <title>Complete genome sequence of Corynebacterium casei LMG S-19264T (=DSM 44701T), isolated from a smear-ripened cheese.</title>
        <authorList>
            <consortium name="US DOE Joint Genome Institute (JGI-PGF)"/>
            <person name="Walter F."/>
            <person name="Albersmeier A."/>
            <person name="Kalinowski J."/>
            <person name="Ruckert C."/>
        </authorList>
    </citation>
    <scope>NUCLEOTIDE SEQUENCE</scope>
    <source>
        <strain evidence="3">CCM 7897</strain>
    </source>
</reference>
<dbReference type="Pfam" id="PF13488">
    <property type="entry name" value="Gly-zipper_Omp"/>
    <property type="match status" value="1"/>
</dbReference>
<keyword evidence="4" id="KW-1185">Reference proteome</keyword>
<dbReference type="RefSeq" id="WP_244644364.1">
    <property type="nucleotide sequence ID" value="NZ_BMCT01000003.1"/>
</dbReference>
<proteinExistence type="predicted"/>
<reference evidence="3" key="2">
    <citation type="submission" date="2020-09" db="EMBL/GenBank/DDBJ databases">
        <authorList>
            <person name="Sun Q."/>
            <person name="Sedlacek I."/>
        </authorList>
    </citation>
    <scope>NUCLEOTIDE SEQUENCE</scope>
    <source>
        <strain evidence="3">CCM 7897</strain>
    </source>
</reference>
<gene>
    <name evidence="3" type="ORF">GCM10007301_26370</name>
</gene>
<keyword evidence="1" id="KW-0732">Signal</keyword>
<organism evidence="3 4">
    <name type="scientific">Azorhizobium oxalatiphilum</name>
    <dbReference type="NCBI Taxonomy" id="980631"/>
    <lineage>
        <taxon>Bacteria</taxon>
        <taxon>Pseudomonadati</taxon>
        <taxon>Pseudomonadota</taxon>
        <taxon>Alphaproteobacteria</taxon>
        <taxon>Hyphomicrobiales</taxon>
        <taxon>Xanthobacteraceae</taxon>
        <taxon>Azorhizobium</taxon>
    </lineage>
</organism>
<feature type="signal peptide" evidence="1">
    <location>
        <begin position="1"/>
        <end position="26"/>
    </location>
</feature>
<sequence length="106" mass="10538">MRTRKIAVRAVAAALCTMIAASAAQAQNNAVPGAVLGGITGAVIGGAVTGRAGGAAAGAVIGGATGAVIGSQTGQRPPAYYFWSGGRCHYRYPNGQVVRVSRSYCQ</sequence>
<evidence type="ECO:0000256" key="1">
    <source>
        <dbReference type="SAM" id="SignalP"/>
    </source>
</evidence>
<name>A0A917FCN5_9HYPH</name>
<dbReference type="Proteomes" id="UP000606044">
    <property type="component" value="Unassembled WGS sequence"/>
</dbReference>
<dbReference type="InterPro" id="IPR039567">
    <property type="entry name" value="Gly-zipper"/>
</dbReference>
<evidence type="ECO:0000313" key="4">
    <source>
        <dbReference type="Proteomes" id="UP000606044"/>
    </source>
</evidence>
<accession>A0A917FCN5</accession>
<comment type="caution">
    <text evidence="3">The sequence shown here is derived from an EMBL/GenBank/DDBJ whole genome shotgun (WGS) entry which is preliminary data.</text>
</comment>
<dbReference type="AlphaFoldDB" id="A0A917FCN5"/>
<evidence type="ECO:0000259" key="2">
    <source>
        <dbReference type="Pfam" id="PF13488"/>
    </source>
</evidence>
<feature type="chain" id="PRO_5037011806" description="Glycine zipper domain-containing protein" evidence="1">
    <location>
        <begin position="27"/>
        <end position="106"/>
    </location>
</feature>